<feature type="domain" description="Rad51-like C-terminal" evidence="3">
    <location>
        <begin position="76"/>
        <end position="110"/>
    </location>
</feature>
<dbReference type="GO" id="GO:0008094">
    <property type="term" value="F:ATP-dependent activity, acting on DNA"/>
    <property type="evidence" value="ECO:0007669"/>
    <property type="project" value="TreeGrafter"/>
</dbReference>
<dbReference type="GO" id="GO:0000400">
    <property type="term" value="F:four-way junction DNA binding"/>
    <property type="evidence" value="ECO:0007669"/>
    <property type="project" value="TreeGrafter"/>
</dbReference>
<evidence type="ECO:0000256" key="1">
    <source>
        <dbReference type="ARBA" id="ARBA00004123"/>
    </source>
</evidence>
<keyword evidence="5" id="KW-1185">Reference proteome</keyword>
<dbReference type="EnsemblMetazoa" id="XM_028663450.1">
    <property type="protein sequence ID" value="XP_028519251.1"/>
    <property type="gene ID" value="LOC110253343"/>
</dbReference>
<dbReference type="GO" id="GO:0000724">
    <property type="term" value="P:double-strand break repair via homologous recombination"/>
    <property type="evidence" value="ECO:0007669"/>
    <property type="project" value="TreeGrafter"/>
</dbReference>
<dbReference type="Gene3D" id="3.40.50.300">
    <property type="entry name" value="P-loop containing nucleotide triphosphate hydrolases"/>
    <property type="match status" value="1"/>
</dbReference>
<evidence type="ECO:0000256" key="2">
    <source>
        <dbReference type="ARBA" id="ARBA00023242"/>
    </source>
</evidence>
<sequence length="179" mass="19814">MQKILRDCSVSLRETLRSHQIKTVASLLTCDSAKITSQTDDKKELQSIQHTVLNQFSCFPLSGRSLLDDVMSSFFILPTGCTHWDELLDGGLYSGEVTEIVGSAGSGKTQDISNILSRIKCFQIFDLYSLIECLNDVTPPLYNEDDVFYNNLQFLVVDSVASVLTPVLGGQQISGMHLE</sequence>
<dbReference type="InterPro" id="IPR013632">
    <property type="entry name" value="Rad51_C"/>
</dbReference>
<name>A0A913YYS4_EXADI</name>
<dbReference type="GeneID" id="110253343"/>
<dbReference type="GO" id="GO:0005657">
    <property type="term" value="C:replication fork"/>
    <property type="evidence" value="ECO:0007669"/>
    <property type="project" value="TreeGrafter"/>
</dbReference>
<evidence type="ECO:0000313" key="5">
    <source>
        <dbReference type="Proteomes" id="UP000887567"/>
    </source>
</evidence>
<organism evidence="4 5">
    <name type="scientific">Exaiptasia diaphana</name>
    <name type="common">Tropical sea anemone</name>
    <name type="synonym">Aiptasia pulchella</name>
    <dbReference type="NCBI Taxonomy" id="2652724"/>
    <lineage>
        <taxon>Eukaryota</taxon>
        <taxon>Metazoa</taxon>
        <taxon>Cnidaria</taxon>
        <taxon>Anthozoa</taxon>
        <taxon>Hexacorallia</taxon>
        <taxon>Actiniaria</taxon>
        <taxon>Aiptasiidae</taxon>
        <taxon>Exaiptasia</taxon>
    </lineage>
</organism>
<dbReference type="Proteomes" id="UP000887567">
    <property type="component" value="Unplaced"/>
</dbReference>
<dbReference type="InterPro" id="IPR027417">
    <property type="entry name" value="P-loop_NTPase"/>
</dbReference>
<protein>
    <recommendedName>
        <fullName evidence="3">Rad51-like C-terminal domain-containing protein</fullName>
    </recommendedName>
</protein>
<dbReference type="PANTHER" id="PTHR46457:SF1">
    <property type="entry name" value="DNA REPAIR PROTEIN RAD51 HOMOLOG 4"/>
    <property type="match status" value="1"/>
</dbReference>
<keyword evidence="2" id="KW-0539">Nucleus</keyword>
<dbReference type="GO" id="GO:0042148">
    <property type="term" value="P:DNA strand invasion"/>
    <property type="evidence" value="ECO:0007669"/>
    <property type="project" value="TreeGrafter"/>
</dbReference>
<dbReference type="KEGG" id="epa:110253343"/>
<comment type="subcellular location">
    <subcellularLocation>
        <location evidence="1">Nucleus</location>
    </subcellularLocation>
</comment>
<dbReference type="GO" id="GO:0007131">
    <property type="term" value="P:reciprocal meiotic recombination"/>
    <property type="evidence" value="ECO:0007669"/>
    <property type="project" value="TreeGrafter"/>
</dbReference>
<dbReference type="OrthoDB" id="336321at2759"/>
<dbReference type="GO" id="GO:0003697">
    <property type="term" value="F:single-stranded DNA binding"/>
    <property type="evidence" value="ECO:0007669"/>
    <property type="project" value="TreeGrafter"/>
</dbReference>
<dbReference type="Pfam" id="PF08423">
    <property type="entry name" value="Rad51"/>
    <property type="match status" value="1"/>
</dbReference>
<evidence type="ECO:0000259" key="3">
    <source>
        <dbReference type="Pfam" id="PF08423"/>
    </source>
</evidence>
<accession>A0A913YYS4</accession>
<dbReference type="RefSeq" id="XP_028519251.1">
    <property type="nucleotide sequence ID" value="XM_028663450.1"/>
</dbReference>
<proteinExistence type="predicted"/>
<evidence type="ECO:0000313" key="4">
    <source>
        <dbReference type="EnsemblMetazoa" id="XP_028519251.1"/>
    </source>
</evidence>
<dbReference type="PANTHER" id="PTHR46457">
    <property type="entry name" value="DNA REPAIR PROTEIN RAD51 HOMOLOG 4"/>
    <property type="match status" value="1"/>
</dbReference>
<dbReference type="GO" id="GO:0033063">
    <property type="term" value="C:Rad51B-Rad51C-Rad51D-XRCC2 complex"/>
    <property type="evidence" value="ECO:0007669"/>
    <property type="project" value="TreeGrafter"/>
</dbReference>
<reference evidence="4" key="1">
    <citation type="submission" date="2022-11" db="UniProtKB">
        <authorList>
            <consortium name="EnsemblMetazoa"/>
        </authorList>
    </citation>
    <scope>IDENTIFICATION</scope>
</reference>
<dbReference type="GO" id="GO:0000723">
    <property type="term" value="P:telomere maintenance"/>
    <property type="evidence" value="ECO:0007669"/>
    <property type="project" value="TreeGrafter"/>
</dbReference>
<dbReference type="InterPro" id="IPR051988">
    <property type="entry name" value="HRR_RAD51_Paralog"/>
</dbReference>
<dbReference type="GO" id="GO:0005815">
    <property type="term" value="C:microtubule organizing center"/>
    <property type="evidence" value="ECO:0007669"/>
    <property type="project" value="TreeGrafter"/>
</dbReference>
<dbReference type="SUPFAM" id="SSF52540">
    <property type="entry name" value="P-loop containing nucleoside triphosphate hydrolases"/>
    <property type="match status" value="1"/>
</dbReference>
<dbReference type="AlphaFoldDB" id="A0A913YYS4"/>